<dbReference type="Proteomes" id="UP001066276">
    <property type="component" value="Chromosome 8"/>
</dbReference>
<feature type="compositionally biased region" description="Basic and acidic residues" evidence="1">
    <location>
        <begin position="144"/>
        <end position="163"/>
    </location>
</feature>
<feature type="compositionally biased region" description="Polar residues" evidence="1">
    <location>
        <begin position="131"/>
        <end position="143"/>
    </location>
</feature>
<feature type="region of interest" description="Disordered" evidence="1">
    <location>
        <begin position="131"/>
        <end position="163"/>
    </location>
</feature>
<evidence type="ECO:0000313" key="3">
    <source>
        <dbReference type="Proteomes" id="UP001066276"/>
    </source>
</evidence>
<gene>
    <name evidence="2" type="ORF">NDU88_003298</name>
</gene>
<organism evidence="2 3">
    <name type="scientific">Pleurodeles waltl</name>
    <name type="common">Iberian ribbed newt</name>
    <dbReference type="NCBI Taxonomy" id="8319"/>
    <lineage>
        <taxon>Eukaryota</taxon>
        <taxon>Metazoa</taxon>
        <taxon>Chordata</taxon>
        <taxon>Craniata</taxon>
        <taxon>Vertebrata</taxon>
        <taxon>Euteleostomi</taxon>
        <taxon>Amphibia</taxon>
        <taxon>Batrachia</taxon>
        <taxon>Caudata</taxon>
        <taxon>Salamandroidea</taxon>
        <taxon>Salamandridae</taxon>
        <taxon>Pleurodelinae</taxon>
        <taxon>Pleurodeles</taxon>
    </lineage>
</organism>
<accession>A0AAV7NQI3</accession>
<reference evidence="2" key="1">
    <citation type="journal article" date="2022" name="bioRxiv">
        <title>Sequencing and chromosome-scale assembly of the giantPleurodeles waltlgenome.</title>
        <authorList>
            <person name="Brown T."/>
            <person name="Elewa A."/>
            <person name="Iarovenko S."/>
            <person name="Subramanian E."/>
            <person name="Araus A.J."/>
            <person name="Petzold A."/>
            <person name="Susuki M."/>
            <person name="Suzuki K.-i.T."/>
            <person name="Hayashi T."/>
            <person name="Toyoda A."/>
            <person name="Oliveira C."/>
            <person name="Osipova E."/>
            <person name="Leigh N.D."/>
            <person name="Simon A."/>
            <person name="Yun M.H."/>
        </authorList>
    </citation>
    <scope>NUCLEOTIDE SEQUENCE</scope>
    <source>
        <strain evidence="2">20211129_DDA</strain>
        <tissue evidence="2">Liver</tissue>
    </source>
</reference>
<dbReference type="AlphaFoldDB" id="A0AAV7NQI3"/>
<dbReference type="EMBL" id="JANPWB010000012">
    <property type="protein sequence ID" value="KAJ1115070.1"/>
    <property type="molecule type" value="Genomic_DNA"/>
</dbReference>
<proteinExistence type="predicted"/>
<evidence type="ECO:0000313" key="2">
    <source>
        <dbReference type="EMBL" id="KAJ1115070.1"/>
    </source>
</evidence>
<evidence type="ECO:0000256" key="1">
    <source>
        <dbReference type="SAM" id="MobiDB-lite"/>
    </source>
</evidence>
<keyword evidence="3" id="KW-1185">Reference proteome</keyword>
<sequence length="213" mass="24503">MEDWLNLEPKKYNAAPDQTCPNGHNHEIAKVSSTPTGEQATPWIEEAEADMCLEILAAMEGGEEGEAPTEGVVKKKQPPLIHQMALEGRRSTSRHKGAETPLHVNNDAPKWQEMYNRNVRTSPAIQHQIQEMSTQGPSNQASRIEQEGRQEEHLREPSLREKRVDWKVNEETFVRMEAMETVEEDVWSREYRQQIPVNTTQPQFSTTYKLEKE</sequence>
<name>A0AAV7NQI3_PLEWA</name>
<comment type="caution">
    <text evidence="2">The sequence shown here is derived from an EMBL/GenBank/DDBJ whole genome shotgun (WGS) entry which is preliminary data.</text>
</comment>
<protein>
    <submittedName>
        <fullName evidence="2">Uncharacterized protein</fullName>
    </submittedName>
</protein>